<evidence type="ECO:0000313" key="5">
    <source>
        <dbReference type="Proteomes" id="UP000076128"/>
    </source>
</evidence>
<dbReference type="STRING" id="1335048.AKL17_2529"/>
<accession>A0A159Z3Q9</accession>
<keyword evidence="5" id="KW-1185">Reference proteome</keyword>
<organism evidence="4 5">
    <name type="scientific">Frigidibacter mobilis</name>
    <dbReference type="NCBI Taxonomy" id="1335048"/>
    <lineage>
        <taxon>Bacteria</taxon>
        <taxon>Pseudomonadati</taxon>
        <taxon>Pseudomonadota</taxon>
        <taxon>Alphaproteobacteria</taxon>
        <taxon>Rhodobacterales</taxon>
        <taxon>Paracoccaceae</taxon>
        <taxon>Frigidibacter</taxon>
    </lineage>
</organism>
<feature type="region of interest" description="Disordered" evidence="1">
    <location>
        <begin position="1"/>
        <end position="29"/>
    </location>
</feature>
<evidence type="ECO:0000313" key="4">
    <source>
        <dbReference type="EMBL" id="AMY69772.1"/>
    </source>
</evidence>
<dbReference type="Proteomes" id="UP000076128">
    <property type="component" value="Chromosome"/>
</dbReference>
<protein>
    <submittedName>
        <fullName evidence="4">Sporulation-related</fullName>
    </submittedName>
</protein>
<proteinExistence type="predicted"/>
<dbReference type="InterPro" id="IPR036680">
    <property type="entry name" value="SPOR-like_sf"/>
</dbReference>
<evidence type="ECO:0000259" key="3">
    <source>
        <dbReference type="PROSITE" id="PS51724"/>
    </source>
</evidence>
<dbReference type="Gene3D" id="3.30.70.1070">
    <property type="entry name" value="Sporulation related repeat"/>
    <property type="match status" value="1"/>
</dbReference>
<sequence length="370" mass="38001">MAADPKGYGQYRGGYAPEPDPDYADDGGPYATAVWWNPAEDAEGEFGAELPEPRSKMRRTAQKFVNSAGALTSLALIVGLGVWGYKLAVRDVTGVPVIAALEGPARVAPENPGGELAQHTGLAVNTVAAVGEAAGTANELRLAPYPTSLADEDLPMAAMGGVSLARRDHLAPVEAVQPIAAARGVPPEPLPDEAPEPILDPPVVADTDAAVALALDEALAEPAPAAAAATPAPRAIPASVPGVARSPRPQPRSQGALPTGVVALAAADAAAEAALPGFSDIDPSTLPAGTRLVQLGAFDNEAQARDEWNRIALKFGPLMAGKGRVIQPAESAGRVFYRLRATGFGDLADARRFCAALVGKDLHCIPVQVR</sequence>
<gene>
    <name evidence="4" type="ORF">AKL17_2529</name>
</gene>
<evidence type="ECO:0000256" key="1">
    <source>
        <dbReference type="SAM" id="MobiDB-lite"/>
    </source>
</evidence>
<dbReference type="Pfam" id="PF05036">
    <property type="entry name" value="SPOR"/>
    <property type="match status" value="1"/>
</dbReference>
<reference evidence="4 5" key="1">
    <citation type="submission" date="2015-09" db="EMBL/GenBank/DDBJ databases">
        <title>Complete genome sequence of Defluviimonas alba cai42t isolated from an oilfield in Xinjiang.</title>
        <authorList>
            <person name="Geng S."/>
            <person name="Pan X."/>
            <person name="Wu X."/>
        </authorList>
    </citation>
    <scope>NUCLEOTIDE SEQUENCE [LARGE SCALE GENOMIC DNA]</scope>
    <source>
        <strain evidence="5">cai42</strain>
    </source>
</reference>
<dbReference type="EMBL" id="CP012661">
    <property type="protein sequence ID" value="AMY69772.1"/>
    <property type="molecule type" value="Genomic_DNA"/>
</dbReference>
<dbReference type="PROSITE" id="PS51724">
    <property type="entry name" value="SPOR"/>
    <property type="match status" value="1"/>
</dbReference>
<dbReference type="AlphaFoldDB" id="A0A159Z3Q9"/>
<dbReference type="InterPro" id="IPR007730">
    <property type="entry name" value="SPOR-like_dom"/>
</dbReference>
<dbReference type="KEGG" id="daa:AKL17_2529"/>
<name>A0A159Z3Q9_9RHOB</name>
<keyword evidence="2" id="KW-0472">Membrane</keyword>
<keyword evidence="2" id="KW-0812">Transmembrane</keyword>
<dbReference type="PATRIC" id="fig|1335048.3.peg.2635"/>
<feature type="domain" description="SPOR" evidence="3">
    <location>
        <begin position="285"/>
        <end position="370"/>
    </location>
</feature>
<dbReference type="RefSeq" id="WP_066813716.1">
    <property type="nucleotide sequence ID" value="NZ_CP012661.1"/>
</dbReference>
<keyword evidence="2" id="KW-1133">Transmembrane helix</keyword>
<dbReference type="SUPFAM" id="SSF110997">
    <property type="entry name" value="Sporulation related repeat"/>
    <property type="match status" value="1"/>
</dbReference>
<feature type="transmembrane region" description="Helical" evidence="2">
    <location>
        <begin position="64"/>
        <end position="85"/>
    </location>
</feature>
<evidence type="ECO:0000256" key="2">
    <source>
        <dbReference type="SAM" id="Phobius"/>
    </source>
</evidence>
<dbReference type="GO" id="GO:0042834">
    <property type="term" value="F:peptidoglycan binding"/>
    <property type="evidence" value="ECO:0007669"/>
    <property type="project" value="InterPro"/>
</dbReference>